<feature type="coiled-coil region" evidence="14">
    <location>
        <begin position="215"/>
        <end position="249"/>
    </location>
</feature>
<evidence type="ECO:0000259" key="19">
    <source>
        <dbReference type="PROSITE" id="PS50894"/>
    </source>
</evidence>
<feature type="coiled-coil region" evidence="14">
    <location>
        <begin position="88"/>
        <end position="131"/>
    </location>
</feature>
<gene>
    <name evidence="20" type="ORF">KM029_20065</name>
</gene>
<keyword evidence="10" id="KW-0902">Two-component regulatory system</keyword>
<dbReference type="SUPFAM" id="SSF47384">
    <property type="entry name" value="Homodimeric domain of signal transducing histidine kinase"/>
    <property type="match status" value="1"/>
</dbReference>
<keyword evidence="14" id="KW-0175">Coiled coil</keyword>
<evidence type="ECO:0000259" key="18">
    <source>
        <dbReference type="PROSITE" id="PS50113"/>
    </source>
</evidence>
<dbReference type="PROSITE" id="PS50109">
    <property type="entry name" value="HIS_KIN"/>
    <property type="match status" value="1"/>
</dbReference>
<dbReference type="Gene3D" id="1.20.120.160">
    <property type="entry name" value="HPT domain"/>
    <property type="match status" value="1"/>
</dbReference>
<evidence type="ECO:0000313" key="20">
    <source>
        <dbReference type="EMBL" id="QWG09979.1"/>
    </source>
</evidence>
<dbReference type="PANTHER" id="PTHR45339:SF1">
    <property type="entry name" value="HYBRID SIGNAL TRANSDUCTION HISTIDINE KINASE J"/>
    <property type="match status" value="1"/>
</dbReference>
<dbReference type="PROSITE" id="PS50110">
    <property type="entry name" value="RESPONSE_REGULATORY"/>
    <property type="match status" value="2"/>
</dbReference>
<evidence type="ECO:0000259" key="16">
    <source>
        <dbReference type="PROSITE" id="PS50109"/>
    </source>
</evidence>
<keyword evidence="21" id="KW-1185">Reference proteome</keyword>
<dbReference type="InterPro" id="IPR004358">
    <property type="entry name" value="Sig_transdc_His_kin-like_C"/>
</dbReference>
<dbReference type="PROSITE" id="PS50113">
    <property type="entry name" value="PAC"/>
    <property type="match status" value="1"/>
</dbReference>
<dbReference type="InterPro" id="IPR000014">
    <property type="entry name" value="PAS"/>
</dbReference>
<evidence type="ECO:0000256" key="1">
    <source>
        <dbReference type="ARBA" id="ARBA00000085"/>
    </source>
</evidence>
<feature type="transmembrane region" description="Helical" evidence="15">
    <location>
        <begin position="186"/>
        <end position="207"/>
    </location>
</feature>
<dbReference type="SMART" id="SM00388">
    <property type="entry name" value="HisKA"/>
    <property type="match status" value="1"/>
</dbReference>
<dbReference type="PANTHER" id="PTHR45339">
    <property type="entry name" value="HYBRID SIGNAL TRANSDUCTION HISTIDINE KINASE J"/>
    <property type="match status" value="1"/>
</dbReference>
<feature type="domain" description="Response regulatory" evidence="17">
    <location>
        <begin position="637"/>
        <end position="756"/>
    </location>
</feature>
<feature type="domain" description="HPt" evidence="19">
    <location>
        <begin position="940"/>
        <end position="1036"/>
    </location>
</feature>
<evidence type="ECO:0000256" key="12">
    <source>
        <dbReference type="PROSITE-ProRule" id="PRU00110"/>
    </source>
</evidence>
<dbReference type="PRINTS" id="PR00344">
    <property type="entry name" value="BCTRLSENSOR"/>
</dbReference>
<sequence>MPEKLLIEHDYKNLRETIFFVLASLLTGIAFGFFGWELYNSYADSETENNIIWEVSSLQKQIIYYDEVLTTSTQLAAFTGDPQWEKKYRVYEEKLDDAIKNVLVLEESPEIRKLLNQTSGANKKLIEIEEQVFTHINEGETGAALALLNSNEYLKQKEVYANSMLLFSDQLGSQIKRVFDKKVNRIQFDLTGVILAIIGAIIGWFLVFRNNRKLHKNLFKNNLTLNEKLNELEELNATLDSRVEKRTQELSIFRRFADSSSNGFGMADMKDQSIVYVNDALKELLDEDELESVYRKNIQSYYTEASKNKIENEMLPSIMKDGHWTGELEMITNKNRHLSTMENYFLVKNDKGEPMYLADIIMDITERRVAEEELREAKLLAEEAATAKSMFLANMSHEIRTPMNAIMGLTNLALDTDLDSKQRDYLRKIYLSSNSLLGIVNDVLDFSKIEAGKMDIESIHFSLQDDVLENIRNVISLKAQEKGIELNLELVNTIPQLLKGDPLRLSQIILNLLNNAVKFTNNGGVTLRISLNQSASLDAKLLVEVIDTGIGLTQDQKSNLFKEFNQADTSTTRRYGGTGLGLAICRKLVSLMGGEIGVDSEYGKGSTFWFSVKVGTINQNSIVANQPYKIRSLIGSRVLVVDDNNESCIILEKYLDNFGCKVDITNSGEDALNLIDTNNKTYDFILMDWRMPGMDGVETTKRIRQLSKIHSATDILMVTAHDKEELTQELGEEDVSGIVVKPISEQELLDTLLSRFGFASKTKYKNAIEFPKNVVGAKILLVEDNEINQMIASEILAKYGVYIDIAENGQKGVDAVISAYESGEPYEGVLMDIQMPVMDGYLATTVLRDDERFVDLPIIAMTANVMSQDRDRARTAGMTDHIAKPIENSHLFATLGKWITAKNPEKYSTPKKNKISKEEPQTIELEGINTEDAIKRCGGNIKLYISVLQKYLSKQSTVKETLSNLAANSDYEGLQAEAHAIKGVAANLGIAKVQLSAETLEHSIKYAKGYKIEYVEDVILKVMESIMVINNYFDAHKKDTEIKVKAVESNETAQIDITSSLKELNDLLASGDPDAGKIVEQLLVQNLSAKQKEVLTSIGEQISNYDFESALELLKTV</sequence>
<dbReference type="InterPro" id="IPR003594">
    <property type="entry name" value="HATPase_dom"/>
</dbReference>
<dbReference type="InterPro" id="IPR011006">
    <property type="entry name" value="CheY-like_superfamily"/>
</dbReference>
<evidence type="ECO:0000256" key="4">
    <source>
        <dbReference type="ARBA" id="ARBA00022475"/>
    </source>
</evidence>
<dbReference type="Proteomes" id="UP000682802">
    <property type="component" value="Chromosome 2"/>
</dbReference>
<dbReference type="InterPro" id="IPR036641">
    <property type="entry name" value="HPT_dom_sf"/>
</dbReference>
<evidence type="ECO:0000256" key="13">
    <source>
        <dbReference type="PROSITE-ProRule" id="PRU00169"/>
    </source>
</evidence>
<dbReference type="Gene3D" id="3.40.50.2300">
    <property type="match status" value="2"/>
</dbReference>
<feature type="modified residue" description="Phosphohistidine" evidence="12">
    <location>
        <position position="979"/>
    </location>
</feature>
<evidence type="ECO:0000256" key="2">
    <source>
        <dbReference type="ARBA" id="ARBA00004651"/>
    </source>
</evidence>
<comment type="subcellular location">
    <subcellularLocation>
        <location evidence="2">Cell membrane</location>
        <topology evidence="2">Multi-pass membrane protein</topology>
    </subcellularLocation>
</comment>
<dbReference type="Pfam" id="PF00072">
    <property type="entry name" value="Response_reg"/>
    <property type="match status" value="2"/>
</dbReference>
<dbReference type="InterPro" id="IPR005467">
    <property type="entry name" value="His_kinase_dom"/>
</dbReference>
<feature type="modified residue" description="4-aspartylphosphate" evidence="13">
    <location>
        <position position="688"/>
    </location>
</feature>
<reference evidence="20 21" key="1">
    <citation type="submission" date="2021-05" db="EMBL/GenBank/DDBJ databases">
        <title>Comparative genomic studies on the polysaccharide-degrading batcterial strains of the Flammeovirga genus.</title>
        <authorList>
            <person name="Zewei F."/>
            <person name="Zheng Z."/>
            <person name="Yu L."/>
            <person name="Ruyue G."/>
            <person name="Yanhong M."/>
            <person name="Yuanyuan C."/>
            <person name="Jingyan G."/>
            <person name="Wenjun H."/>
        </authorList>
    </citation>
    <scope>NUCLEOTIDE SEQUENCE [LARGE SCALE GENOMIC DNA]</scope>
    <source>
        <strain evidence="20 21">YS10</strain>
    </source>
</reference>
<dbReference type="SUPFAM" id="SSF47226">
    <property type="entry name" value="Histidine-containing phosphotransfer domain, HPT domain"/>
    <property type="match status" value="1"/>
</dbReference>
<keyword evidence="8" id="KW-0067">ATP-binding</keyword>
<name>A0ABX8H2T9_9BACT</name>
<comment type="catalytic activity">
    <reaction evidence="1">
        <text>ATP + protein L-histidine = ADP + protein N-phospho-L-histidine.</text>
        <dbReference type="EC" id="2.7.13.3"/>
    </reaction>
</comment>
<evidence type="ECO:0000256" key="11">
    <source>
        <dbReference type="ARBA" id="ARBA00023136"/>
    </source>
</evidence>
<keyword evidence="11 15" id="KW-0472">Membrane</keyword>
<dbReference type="SUPFAM" id="SSF55874">
    <property type="entry name" value="ATPase domain of HSP90 chaperone/DNA topoisomerase II/histidine kinase"/>
    <property type="match status" value="1"/>
</dbReference>
<dbReference type="Gene3D" id="1.10.287.130">
    <property type="match status" value="1"/>
</dbReference>
<keyword evidence="6 15" id="KW-0812">Transmembrane</keyword>
<dbReference type="InterPro" id="IPR003661">
    <property type="entry name" value="HisK_dim/P_dom"/>
</dbReference>
<evidence type="ECO:0000313" key="21">
    <source>
        <dbReference type="Proteomes" id="UP000682802"/>
    </source>
</evidence>
<evidence type="ECO:0000256" key="9">
    <source>
        <dbReference type="ARBA" id="ARBA00022989"/>
    </source>
</evidence>
<evidence type="ECO:0000256" key="3">
    <source>
        <dbReference type="ARBA" id="ARBA00012438"/>
    </source>
</evidence>
<dbReference type="CDD" id="cd16922">
    <property type="entry name" value="HATPase_EvgS-ArcB-TorS-like"/>
    <property type="match status" value="1"/>
</dbReference>
<dbReference type="Gene3D" id="3.30.565.10">
    <property type="entry name" value="Histidine kinase-like ATPase, C-terminal domain"/>
    <property type="match status" value="1"/>
</dbReference>
<feature type="domain" description="PAC" evidence="18">
    <location>
        <begin position="324"/>
        <end position="376"/>
    </location>
</feature>
<evidence type="ECO:0000256" key="5">
    <source>
        <dbReference type="ARBA" id="ARBA00022553"/>
    </source>
</evidence>
<dbReference type="Pfam" id="PF13426">
    <property type="entry name" value="PAS_9"/>
    <property type="match status" value="1"/>
</dbReference>
<protein>
    <recommendedName>
        <fullName evidence="3">histidine kinase</fullName>
        <ecNumber evidence="3">2.7.13.3</ecNumber>
    </recommendedName>
</protein>
<dbReference type="InterPro" id="IPR001789">
    <property type="entry name" value="Sig_transdc_resp-reg_receiver"/>
</dbReference>
<evidence type="ECO:0000256" key="15">
    <source>
        <dbReference type="SAM" id="Phobius"/>
    </source>
</evidence>
<keyword evidence="5 13" id="KW-0597">Phosphoprotein</keyword>
<dbReference type="Gene3D" id="3.30.450.20">
    <property type="entry name" value="PAS domain"/>
    <property type="match status" value="1"/>
</dbReference>
<dbReference type="CDD" id="cd17546">
    <property type="entry name" value="REC_hyHK_CKI1_RcsC-like"/>
    <property type="match status" value="2"/>
</dbReference>
<dbReference type="SUPFAM" id="SSF52172">
    <property type="entry name" value="CheY-like"/>
    <property type="match status" value="2"/>
</dbReference>
<dbReference type="Pfam" id="PF01627">
    <property type="entry name" value="Hpt"/>
    <property type="match status" value="1"/>
</dbReference>
<dbReference type="InterPro" id="IPR036097">
    <property type="entry name" value="HisK_dim/P_sf"/>
</dbReference>
<evidence type="ECO:0000256" key="10">
    <source>
        <dbReference type="ARBA" id="ARBA00023012"/>
    </source>
</evidence>
<dbReference type="InterPro" id="IPR000700">
    <property type="entry name" value="PAS-assoc_C"/>
</dbReference>
<keyword evidence="9 15" id="KW-1133">Transmembrane helix</keyword>
<dbReference type="Pfam" id="PF00512">
    <property type="entry name" value="HisKA"/>
    <property type="match status" value="1"/>
</dbReference>
<evidence type="ECO:0000256" key="7">
    <source>
        <dbReference type="ARBA" id="ARBA00022741"/>
    </source>
</evidence>
<dbReference type="SMART" id="SM00387">
    <property type="entry name" value="HATPase_c"/>
    <property type="match status" value="1"/>
</dbReference>
<evidence type="ECO:0000256" key="6">
    <source>
        <dbReference type="ARBA" id="ARBA00022692"/>
    </source>
</evidence>
<feature type="domain" description="Response regulatory" evidence="17">
    <location>
        <begin position="778"/>
        <end position="899"/>
    </location>
</feature>
<keyword evidence="4" id="KW-1003">Cell membrane</keyword>
<dbReference type="Pfam" id="PF02518">
    <property type="entry name" value="HATPase_c"/>
    <property type="match status" value="1"/>
</dbReference>
<feature type="modified residue" description="4-aspartylphosphate" evidence="13">
    <location>
        <position position="832"/>
    </location>
</feature>
<organism evidence="20 21">
    <name type="scientific">Flammeovirga kamogawensis</name>
    <dbReference type="NCBI Taxonomy" id="373891"/>
    <lineage>
        <taxon>Bacteria</taxon>
        <taxon>Pseudomonadati</taxon>
        <taxon>Bacteroidota</taxon>
        <taxon>Cytophagia</taxon>
        <taxon>Cytophagales</taxon>
        <taxon>Flammeovirgaceae</taxon>
        <taxon>Flammeovirga</taxon>
    </lineage>
</organism>
<evidence type="ECO:0000256" key="8">
    <source>
        <dbReference type="ARBA" id="ARBA00022840"/>
    </source>
</evidence>
<evidence type="ECO:0000259" key="17">
    <source>
        <dbReference type="PROSITE" id="PS50110"/>
    </source>
</evidence>
<dbReference type="InterPro" id="IPR008207">
    <property type="entry name" value="Sig_transdc_His_kin_Hpt_dom"/>
</dbReference>
<keyword evidence="7" id="KW-0547">Nucleotide-binding</keyword>
<dbReference type="RefSeq" id="WP_144076633.1">
    <property type="nucleotide sequence ID" value="NZ_CP076129.1"/>
</dbReference>
<dbReference type="InterPro" id="IPR035965">
    <property type="entry name" value="PAS-like_dom_sf"/>
</dbReference>
<dbReference type="SUPFAM" id="SSF55785">
    <property type="entry name" value="PYP-like sensor domain (PAS domain)"/>
    <property type="match status" value="1"/>
</dbReference>
<dbReference type="SMART" id="SM00448">
    <property type="entry name" value="REC"/>
    <property type="match status" value="2"/>
</dbReference>
<evidence type="ECO:0000256" key="14">
    <source>
        <dbReference type="SAM" id="Coils"/>
    </source>
</evidence>
<dbReference type="EMBL" id="CP076129">
    <property type="protein sequence ID" value="QWG09979.1"/>
    <property type="molecule type" value="Genomic_DNA"/>
</dbReference>
<dbReference type="PROSITE" id="PS50894">
    <property type="entry name" value="HPT"/>
    <property type="match status" value="1"/>
</dbReference>
<proteinExistence type="predicted"/>
<accession>A0ABX8H2T9</accession>
<dbReference type="InterPro" id="IPR036890">
    <property type="entry name" value="HATPase_C_sf"/>
</dbReference>
<feature type="transmembrane region" description="Helical" evidence="15">
    <location>
        <begin position="18"/>
        <end position="39"/>
    </location>
</feature>
<feature type="domain" description="Histidine kinase" evidence="16">
    <location>
        <begin position="394"/>
        <end position="616"/>
    </location>
</feature>
<dbReference type="CDD" id="cd00082">
    <property type="entry name" value="HisKA"/>
    <property type="match status" value="1"/>
</dbReference>
<dbReference type="EC" id="2.7.13.3" evidence="3"/>